<reference evidence="2" key="1">
    <citation type="submission" date="2023-07" db="EMBL/GenBank/DDBJ databases">
        <title>draft genome sequence of fig (Ficus carica).</title>
        <authorList>
            <person name="Takahashi T."/>
            <person name="Nishimura K."/>
        </authorList>
    </citation>
    <scope>NUCLEOTIDE SEQUENCE</scope>
</reference>
<dbReference type="EMBL" id="BTGU01002625">
    <property type="protein sequence ID" value="GMN20428.1"/>
    <property type="molecule type" value="Genomic_DNA"/>
</dbReference>
<protein>
    <recommendedName>
        <fullName evidence="1">Retrotransposon gag domain-containing protein</fullName>
    </recommendedName>
</protein>
<proteinExistence type="predicted"/>
<evidence type="ECO:0000259" key="1">
    <source>
        <dbReference type="Pfam" id="PF03732"/>
    </source>
</evidence>
<evidence type="ECO:0000313" key="3">
    <source>
        <dbReference type="Proteomes" id="UP001187192"/>
    </source>
</evidence>
<comment type="caution">
    <text evidence="2">The sequence shown here is derived from an EMBL/GenBank/DDBJ whole genome shotgun (WGS) entry which is preliminary data.</text>
</comment>
<gene>
    <name evidence="2" type="ORF">TIFTF001_043087</name>
</gene>
<sequence length="278" mass="32391">MYMRRYVSYVAAWRAYPNESMGHYCQRFRDAMLPYIPLDMDRPMMQALHILRDGLPLEVRQFTPPPTIEMTLDEMIDASMGAEIIVYMVQAAPKAQAPEYEDDHPLILVNNAVAPHIPEVNQRIPQNLEVPLASTAPAGAQANPLMFSEDMLYERFRRMKASEFERLTDPIKADNWLMNIQVILDFMGLTEQEKVLCASLTLKKDARYWWMIVQMCRNVANMSWQDFVTEFRRMYYNQEILTAQQDEFNSMKQGSITILEAVKKFEQLARLCSELVVL</sequence>
<organism evidence="2 3">
    <name type="scientific">Ficus carica</name>
    <name type="common">Common fig</name>
    <dbReference type="NCBI Taxonomy" id="3494"/>
    <lineage>
        <taxon>Eukaryota</taxon>
        <taxon>Viridiplantae</taxon>
        <taxon>Streptophyta</taxon>
        <taxon>Embryophyta</taxon>
        <taxon>Tracheophyta</taxon>
        <taxon>Spermatophyta</taxon>
        <taxon>Magnoliopsida</taxon>
        <taxon>eudicotyledons</taxon>
        <taxon>Gunneridae</taxon>
        <taxon>Pentapetalae</taxon>
        <taxon>rosids</taxon>
        <taxon>fabids</taxon>
        <taxon>Rosales</taxon>
        <taxon>Moraceae</taxon>
        <taxon>Ficeae</taxon>
        <taxon>Ficus</taxon>
    </lineage>
</organism>
<name>A0AA87Z7F3_FICCA</name>
<feature type="domain" description="Retrotransposon gag" evidence="1">
    <location>
        <begin position="198"/>
        <end position="274"/>
    </location>
</feature>
<accession>A0AA87Z7F3</accession>
<evidence type="ECO:0000313" key="2">
    <source>
        <dbReference type="EMBL" id="GMN20428.1"/>
    </source>
</evidence>
<dbReference type="AlphaFoldDB" id="A0AA87Z7F3"/>
<dbReference type="Proteomes" id="UP001187192">
    <property type="component" value="Unassembled WGS sequence"/>
</dbReference>
<dbReference type="InterPro" id="IPR005162">
    <property type="entry name" value="Retrotrans_gag_dom"/>
</dbReference>
<keyword evidence="3" id="KW-1185">Reference proteome</keyword>
<dbReference type="Pfam" id="PF03732">
    <property type="entry name" value="Retrotrans_gag"/>
    <property type="match status" value="1"/>
</dbReference>